<evidence type="ECO:0000313" key="1">
    <source>
        <dbReference type="EMBL" id="CZS97294.1"/>
    </source>
</evidence>
<proteinExistence type="predicted"/>
<name>A0A1E1KKE6_9HELO</name>
<organism evidence="1 2">
    <name type="scientific">Rhynchosporium agropyri</name>
    <dbReference type="NCBI Taxonomy" id="914238"/>
    <lineage>
        <taxon>Eukaryota</taxon>
        <taxon>Fungi</taxon>
        <taxon>Dikarya</taxon>
        <taxon>Ascomycota</taxon>
        <taxon>Pezizomycotina</taxon>
        <taxon>Leotiomycetes</taxon>
        <taxon>Helotiales</taxon>
        <taxon>Ploettnerulaceae</taxon>
        <taxon>Rhynchosporium</taxon>
    </lineage>
</organism>
<reference evidence="2" key="1">
    <citation type="submission" date="2016-03" db="EMBL/GenBank/DDBJ databases">
        <authorList>
            <person name="Guldener U."/>
        </authorList>
    </citation>
    <scope>NUCLEOTIDE SEQUENCE [LARGE SCALE GENOMIC DNA]</scope>
    <source>
        <strain evidence="2">04CH-RAC-A.6.1</strain>
    </source>
</reference>
<dbReference type="AlphaFoldDB" id="A0A1E1KKE6"/>
<evidence type="ECO:0000313" key="2">
    <source>
        <dbReference type="Proteomes" id="UP000178912"/>
    </source>
</evidence>
<gene>
    <name evidence="1" type="ORF">RAG0_06442</name>
</gene>
<keyword evidence="2" id="KW-1185">Reference proteome</keyword>
<dbReference type="OrthoDB" id="2735536at2759"/>
<protein>
    <submittedName>
        <fullName evidence="1">Uncharacterized protein</fullName>
    </submittedName>
</protein>
<dbReference type="Proteomes" id="UP000178912">
    <property type="component" value="Unassembled WGS sequence"/>
</dbReference>
<sequence>MSLPESNGKTILITGTNGYITNILGLQLLPEDYNSLRPAAAVADANKAAPYTTTEADFARFALDKAEADRAN</sequence>
<dbReference type="EMBL" id="FJUX01000031">
    <property type="protein sequence ID" value="CZS97294.1"/>
    <property type="molecule type" value="Genomic_DNA"/>
</dbReference>
<accession>A0A1E1KKE6</accession>